<name>A0A2S6NIU4_RHOGL</name>
<dbReference type="InterPro" id="IPR037185">
    <property type="entry name" value="EmrE-like"/>
</dbReference>
<evidence type="ECO:0000256" key="3">
    <source>
        <dbReference type="ARBA" id="ARBA00022692"/>
    </source>
</evidence>
<feature type="transmembrane region" description="Helical" evidence="6">
    <location>
        <begin position="78"/>
        <end position="99"/>
    </location>
</feature>
<feature type="transmembrane region" description="Helical" evidence="6">
    <location>
        <begin position="257"/>
        <end position="276"/>
    </location>
</feature>
<feature type="transmembrane region" description="Helical" evidence="6">
    <location>
        <begin position="191"/>
        <end position="212"/>
    </location>
</feature>
<dbReference type="InterPro" id="IPR000620">
    <property type="entry name" value="EamA_dom"/>
</dbReference>
<comment type="subcellular location">
    <subcellularLocation>
        <location evidence="1">Cell membrane</location>
        <topology evidence="1">Multi-pass membrane protein</topology>
    </subcellularLocation>
</comment>
<feature type="transmembrane region" description="Helical" evidence="6">
    <location>
        <begin position="282"/>
        <end position="300"/>
    </location>
</feature>
<dbReference type="SUPFAM" id="SSF103481">
    <property type="entry name" value="Multidrug resistance efflux transporter EmrE"/>
    <property type="match status" value="2"/>
</dbReference>
<feature type="domain" description="EamA" evidence="7">
    <location>
        <begin position="19"/>
        <end position="148"/>
    </location>
</feature>
<dbReference type="Proteomes" id="UP000239724">
    <property type="component" value="Unassembled WGS sequence"/>
</dbReference>
<dbReference type="AlphaFoldDB" id="A0A2S6NIU4"/>
<dbReference type="InterPro" id="IPR050638">
    <property type="entry name" value="AA-Vitamin_Transporters"/>
</dbReference>
<feature type="transmembrane region" description="Helical" evidence="6">
    <location>
        <begin position="224"/>
        <end position="245"/>
    </location>
</feature>
<dbReference type="PANTHER" id="PTHR32322">
    <property type="entry name" value="INNER MEMBRANE TRANSPORTER"/>
    <property type="match status" value="1"/>
</dbReference>
<reference evidence="8 9" key="1">
    <citation type="journal article" date="2018" name="Arch. Microbiol.">
        <title>New insights into the metabolic potential of the phototrophic purple bacterium Rhodopila globiformis DSM 161(T) from its draft genome sequence and evidence for a vanadium-dependent nitrogenase.</title>
        <authorList>
            <person name="Imhoff J.F."/>
            <person name="Rahn T."/>
            <person name="Kunzel S."/>
            <person name="Neulinger S.C."/>
        </authorList>
    </citation>
    <scope>NUCLEOTIDE SEQUENCE [LARGE SCALE GENOMIC DNA]</scope>
    <source>
        <strain evidence="8 9">DSM 161</strain>
    </source>
</reference>
<keyword evidence="4 6" id="KW-1133">Transmembrane helix</keyword>
<gene>
    <name evidence="8" type="ORF">CCS01_10405</name>
</gene>
<evidence type="ECO:0000256" key="5">
    <source>
        <dbReference type="ARBA" id="ARBA00023136"/>
    </source>
</evidence>
<evidence type="ECO:0000256" key="4">
    <source>
        <dbReference type="ARBA" id="ARBA00022989"/>
    </source>
</evidence>
<sequence>MGTFKPVIMRSLWHSAWSLLAAANLFWAGNIILGRGLAGHVPPITLSYIRWTGAFLIALAVAWPRFKADLPVMLRHWPTMLLLSATGIACYNTMSYIGLNSTTALNVLLLQSATPLIIIVWAFALFRETPTPRQAAGVLVSLLGVAVIAGRGSLSVLAQLQINRGDLWVLSALGIYAFYCVILRKRPMVNSLSFLVAAMGIGSCMILPFMLWEVASGARIHGGAGTYLGIAYTAVLPSFVAYLFFNRGIELIGPGPAGQSMHLMPLFGSVMAVLFLHERFRLFHAVGIGLIAAGILLASARRPAMRLIRLPNRT</sequence>
<proteinExistence type="predicted"/>
<dbReference type="EMBL" id="NHRY01000104">
    <property type="protein sequence ID" value="PPQ34549.1"/>
    <property type="molecule type" value="Genomic_DNA"/>
</dbReference>
<feature type="transmembrane region" description="Helical" evidence="6">
    <location>
        <begin position="48"/>
        <end position="66"/>
    </location>
</feature>
<accession>A0A2S6NIU4</accession>
<feature type="domain" description="EamA" evidence="7">
    <location>
        <begin position="164"/>
        <end position="299"/>
    </location>
</feature>
<dbReference type="GO" id="GO:0005886">
    <property type="term" value="C:plasma membrane"/>
    <property type="evidence" value="ECO:0007669"/>
    <property type="project" value="UniProtKB-SubCell"/>
</dbReference>
<keyword evidence="9" id="KW-1185">Reference proteome</keyword>
<evidence type="ECO:0000256" key="6">
    <source>
        <dbReference type="SAM" id="Phobius"/>
    </source>
</evidence>
<feature type="transmembrane region" description="Helical" evidence="6">
    <location>
        <begin position="138"/>
        <end position="161"/>
    </location>
</feature>
<dbReference type="Pfam" id="PF00892">
    <property type="entry name" value="EamA"/>
    <property type="match status" value="2"/>
</dbReference>
<evidence type="ECO:0000313" key="8">
    <source>
        <dbReference type="EMBL" id="PPQ34549.1"/>
    </source>
</evidence>
<keyword evidence="3 6" id="KW-0812">Transmembrane</keyword>
<evidence type="ECO:0000256" key="2">
    <source>
        <dbReference type="ARBA" id="ARBA00022475"/>
    </source>
</evidence>
<protein>
    <recommendedName>
        <fullName evidence="7">EamA domain-containing protein</fullName>
    </recommendedName>
</protein>
<evidence type="ECO:0000259" key="7">
    <source>
        <dbReference type="Pfam" id="PF00892"/>
    </source>
</evidence>
<organism evidence="8 9">
    <name type="scientific">Rhodopila globiformis</name>
    <name type="common">Rhodopseudomonas globiformis</name>
    <dbReference type="NCBI Taxonomy" id="1071"/>
    <lineage>
        <taxon>Bacteria</taxon>
        <taxon>Pseudomonadati</taxon>
        <taxon>Pseudomonadota</taxon>
        <taxon>Alphaproteobacteria</taxon>
        <taxon>Acetobacterales</taxon>
        <taxon>Acetobacteraceae</taxon>
        <taxon>Rhodopila</taxon>
    </lineage>
</organism>
<comment type="caution">
    <text evidence="8">The sequence shown here is derived from an EMBL/GenBank/DDBJ whole genome shotgun (WGS) entry which is preliminary data.</text>
</comment>
<feature type="transmembrane region" description="Helical" evidence="6">
    <location>
        <begin position="12"/>
        <end position="33"/>
    </location>
</feature>
<evidence type="ECO:0000313" key="9">
    <source>
        <dbReference type="Proteomes" id="UP000239724"/>
    </source>
</evidence>
<evidence type="ECO:0000256" key="1">
    <source>
        <dbReference type="ARBA" id="ARBA00004651"/>
    </source>
</evidence>
<feature type="transmembrane region" description="Helical" evidence="6">
    <location>
        <begin position="105"/>
        <end position="126"/>
    </location>
</feature>
<dbReference type="PANTHER" id="PTHR32322:SF18">
    <property type="entry name" value="S-ADENOSYLMETHIONINE_S-ADENOSYLHOMOCYSTEINE TRANSPORTER"/>
    <property type="match status" value="1"/>
</dbReference>
<keyword evidence="5 6" id="KW-0472">Membrane</keyword>
<feature type="transmembrane region" description="Helical" evidence="6">
    <location>
        <begin position="167"/>
        <end position="184"/>
    </location>
</feature>
<keyword evidence="2" id="KW-1003">Cell membrane</keyword>